<proteinExistence type="inferred from homology"/>
<evidence type="ECO:0000256" key="3">
    <source>
        <dbReference type="SAM" id="MobiDB-lite"/>
    </source>
</evidence>
<evidence type="ECO:0008006" key="6">
    <source>
        <dbReference type="Google" id="ProtNLM"/>
    </source>
</evidence>
<reference evidence="4 5" key="1">
    <citation type="journal article" date="2015" name="Genome Biol. Evol.">
        <title>Comparative Genomics of a Bacterivorous Green Alga Reveals Evolutionary Causalities and Consequences of Phago-Mixotrophic Mode of Nutrition.</title>
        <authorList>
            <person name="Burns J.A."/>
            <person name="Paasch A."/>
            <person name="Narechania A."/>
            <person name="Kim E."/>
        </authorList>
    </citation>
    <scope>NUCLEOTIDE SEQUENCE [LARGE SCALE GENOMIC DNA]</scope>
    <source>
        <strain evidence="4 5">PLY_AMNH</strain>
    </source>
</reference>
<evidence type="ECO:0000313" key="4">
    <source>
        <dbReference type="EMBL" id="KAK3245590.1"/>
    </source>
</evidence>
<dbReference type="Pfam" id="PF01237">
    <property type="entry name" value="Oxysterol_BP"/>
    <property type="match status" value="1"/>
</dbReference>
<dbReference type="AlphaFoldDB" id="A0AAE0F0A4"/>
<dbReference type="Gene3D" id="2.40.160.120">
    <property type="match status" value="1"/>
</dbReference>
<evidence type="ECO:0000256" key="2">
    <source>
        <dbReference type="RuleBase" id="RU003844"/>
    </source>
</evidence>
<comment type="similarity">
    <text evidence="1 2">Belongs to the OSBP family.</text>
</comment>
<dbReference type="PANTHER" id="PTHR10972:SF102">
    <property type="entry name" value="OXYSTEROL-BINDING PROTEIN"/>
    <property type="match status" value="1"/>
</dbReference>
<dbReference type="PROSITE" id="PS01013">
    <property type="entry name" value="OSBP"/>
    <property type="match status" value="1"/>
</dbReference>
<dbReference type="InterPro" id="IPR037239">
    <property type="entry name" value="OSBP_sf"/>
</dbReference>
<gene>
    <name evidence="4" type="ORF">CYMTET_44851</name>
</gene>
<accession>A0AAE0F0A4</accession>
<dbReference type="GO" id="GO:0016020">
    <property type="term" value="C:membrane"/>
    <property type="evidence" value="ECO:0007669"/>
    <property type="project" value="TreeGrafter"/>
</dbReference>
<sequence>MDAFRLSVCLLTSPYPSTQYQHQLSQKDGGVDQHPTYAAGFHTEGSAPGHSAPLHRGPPLYDNEQRFLYVLRMVLASHSLPLPLKKKPFNPVLGETMHWEQAYCSAEGSMKYFKCVAEQVSHHPPICAYHYEDPGSFRMCGYAKVAKCSLVGTSLKIIVEGHRTIALPKPQIRDGDLDSILTSTTPNDTRNHVDTMGTDLAPDTPVDTSINVDGSDDDEPSWEEYEASSPSVSYSFFPTAKAEYSGEWELRCKATNLAAVIRHHPSGLATCHSLTGRITRSLHNESFTGDEPTTAEGSGDGVVGEEGNPSEPLPASSGPPPQHSSTPEPEASTSAPVSTPPASDVFSRASRLVEYLTAPSIASDLASSAASKGGEDDSELLYTLHGRCDKGATRTRSKEQPEGVVLMDLKTLEAGYPMSEDQRRRATAIFSRWVLGARMCRELRAVVHVDSHRCQQERQVLYDVRDWDSPTSEEVAAPLPPPPKICGSGLPMQSQEVWSEVISALHRSAWAEAKAAKKKVEQAQRDLRKARAATKTEWHPQLFEWSEEHSTWRIKSEQHQILIHGVLPSPSGNSDP</sequence>
<organism evidence="4 5">
    <name type="scientific">Cymbomonas tetramitiformis</name>
    <dbReference type="NCBI Taxonomy" id="36881"/>
    <lineage>
        <taxon>Eukaryota</taxon>
        <taxon>Viridiplantae</taxon>
        <taxon>Chlorophyta</taxon>
        <taxon>Pyramimonadophyceae</taxon>
        <taxon>Pyramimonadales</taxon>
        <taxon>Pyramimonadaceae</taxon>
        <taxon>Cymbomonas</taxon>
    </lineage>
</organism>
<keyword evidence="5" id="KW-1185">Reference proteome</keyword>
<name>A0AAE0F0A4_9CHLO</name>
<dbReference type="EMBL" id="LGRX02030514">
    <property type="protein sequence ID" value="KAK3245590.1"/>
    <property type="molecule type" value="Genomic_DNA"/>
</dbReference>
<protein>
    <recommendedName>
        <fullName evidence="6">Oxysterol-binding protein</fullName>
    </recommendedName>
</protein>
<evidence type="ECO:0000256" key="1">
    <source>
        <dbReference type="ARBA" id="ARBA00008842"/>
    </source>
</evidence>
<dbReference type="Proteomes" id="UP001190700">
    <property type="component" value="Unassembled WGS sequence"/>
</dbReference>
<comment type="caution">
    <text evidence="4">The sequence shown here is derived from an EMBL/GenBank/DDBJ whole genome shotgun (WGS) entry which is preliminary data.</text>
</comment>
<dbReference type="InterPro" id="IPR018494">
    <property type="entry name" value="Oxysterol-bd_CS"/>
</dbReference>
<dbReference type="PANTHER" id="PTHR10972">
    <property type="entry name" value="OXYSTEROL-BINDING PROTEIN-RELATED"/>
    <property type="match status" value="1"/>
</dbReference>
<dbReference type="GO" id="GO:0005829">
    <property type="term" value="C:cytosol"/>
    <property type="evidence" value="ECO:0007669"/>
    <property type="project" value="TreeGrafter"/>
</dbReference>
<dbReference type="SUPFAM" id="SSF144000">
    <property type="entry name" value="Oxysterol-binding protein-like"/>
    <property type="match status" value="2"/>
</dbReference>
<dbReference type="GO" id="GO:0032934">
    <property type="term" value="F:sterol binding"/>
    <property type="evidence" value="ECO:0007669"/>
    <property type="project" value="TreeGrafter"/>
</dbReference>
<dbReference type="Gene3D" id="3.30.70.3490">
    <property type="match status" value="1"/>
</dbReference>
<dbReference type="InterPro" id="IPR000648">
    <property type="entry name" value="Oxysterol-bd"/>
</dbReference>
<feature type="region of interest" description="Disordered" evidence="3">
    <location>
        <begin position="284"/>
        <end position="343"/>
    </location>
</feature>
<evidence type="ECO:0000313" key="5">
    <source>
        <dbReference type="Proteomes" id="UP001190700"/>
    </source>
</evidence>
<feature type="compositionally biased region" description="Low complexity" evidence="3">
    <location>
        <begin position="329"/>
        <end position="343"/>
    </location>
</feature>